<protein>
    <submittedName>
        <fullName evidence="1">Uncharacterized protein</fullName>
    </submittedName>
</protein>
<organism evidence="1 2">
    <name type="scientific">Candidatus Uhrbacteria bacterium CG10_big_fil_rev_8_21_14_0_10_50_16</name>
    <dbReference type="NCBI Taxonomy" id="1975039"/>
    <lineage>
        <taxon>Bacteria</taxon>
        <taxon>Candidatus Uhriibacteriota</taxon>
    </lineage>
</organism>
<dbReference type="AlphaFoldDB" id="A0A2H0RLE7"/>
<name>A0A2H0RLE7_9BACT</name>
<sequence>MIIMSMGGYYTFKLWPGRQKANGPTSVADRALNLRQEMMRIKRQAVILALSQLEIVISGLRTADFRNPAHRSAIKTHAEPLWDLLRILVPLRDEAYSVAIGMIDKVINYTNNEFIHSGSIGAARIELEVQFLYVYLIVGRYQIRVSEITKEEMAMLMRMQCGLRYIERTPGHALSDPIRELLGPDLRALVNMIGIANS</sequence>
<dbReference type="EMBL" id="PCYM01000010">
    <property type="protein sequence ID" value="PIR47323.1"/>
    <property type="molecule type" value="Genomic_DNA"/>
</dbReference>
<comment type="caution">
    <text evidence="1">The sequence shown here is derived from an EMBL/GenBank/DDBJ whole genome shotgun (WGS) entry which is preliminary data.</text>
</comment>
<proteinExistence type="predicted"/>
<evidence type="ECO:0000313" key="2">
    <source>
        <dbReference type="Proteomes" id="UP000230084"/>
    </source>
</evidence>
<reference evidence="1 2" key="1">
    <citation type="submission" date="2017-09" db="EMBL/GenBank/DDBJ databases">
        <title>Depth-based differentiation of microbial function through sediment-hosted aquifers and enrichment of novel symbionts in the deep terrestrial subsurface.</title>
        <authorList>
            <person name="Probst A.J."/>
            <person name="Ladd B."/>
            <person name="Jarett J.K."/>
            <person name="Geller-Mcgrath D.E."/>
            <person name="Sieber C.M."/>
            <person name="Emerson J.B."/>
            <person name="Anantharaman K."/>
            <person name="Thomas B.C."/>
            <person name="Malmstrom R."/>
            <person name="Stieglmeier M."/>
            <person name="Klingl A."/>
            <person name="Woyke T."/>
            <person name="Ryan C.M."/>
            <person name="Banfield J.F."/>
        </authorList>
    </citation>
    <scope>NUCLEOTIDE SEQUENCE [LARGE SCALE GENOMIC DNA]</scope>
    <source>
        <strain evidence="1">CG10_big_fil_rev_8_21_14_0_10_50_16</strain>
    </source>
</reference>
<gene>
    <name evidence="1" type="ORF">COV06_04550</name>
</gene>
<dbReference type="Proteomes" id="UP000230084">
    <property type="component" value="Unassembled WGS sequence"/>
</dbReference>
<accession>A0A2H0RLE7</accession>
<evidence type="ECO:0000313" key="1">
    <source>
        <dbReference type="EMBL" id="PIR47323.1"/>
    </source>
</evidence>